<protein>
    <submittedName>
        <fullName evidence="1">Uncharacterized protein</fullName>
    </submittedName>
</protein>
<organism evidence="1 2">
    <name type="scientific">Pseudomonas putida</name>
    <name type="common">Arthrobacter siderocapsulatus</name>
    <dbReference type="NCBI Taxonomy" id="303"/>
    <lineage>
        <taxon>Bacteria</taxon>
        <taxon>Pseudomonadati</taxon>
        <taxon>Pseudomonadota</taxon>
        <taxon>Gammaproteobacteria</taxon>
        <taxon>Pseudomonadales</taxon>
        <taxon>Pseudomonadaceae</taxon>
        <taxon>Pseudomonas</taxon>
    </lineage>
</organism>
<dbReference type="RefSeq" id="WP_198746898.1">
    <property type="nucleotide sequence ID" value="NZ_JAEHTE010000002.1"/>
</dbReference>
<name>A0A8I1ED15_PSEPU</name>
<sequence length="282" mass="31793">MQSSSQQALPSDVMEYARASFISFYGAKGWPQLSCPDVDLNHLDAPLASYWQGWLDRTHLIYVQSKEGPSDINDWFETLEPGHRKVLVESKWMLADATYRFGLKRHLAPSAADANQAAQVLKMVAPTVQQSQLEALRIRQAHLEQLLSKTEQSLRNLGTETAATMADELQEAMGDTGAYQPTMYLPEKKDCEDGYPSDDQMAAWEWNRCLDYVAGMNEHLACEHTTNRTIEHPNWAPLRNPARVGSTVFQSGVSSLEVIHAAQRFHEYELARNAGESEKGHW</sequence>
<dbReference type="EMBL" id="JAEHTE010000002">
    <property type="protein sequence ID" value="MBI6883286.1"/>
    <property type="molecule type" value="Genomic_DNA"/>
</dbReference>
<reference evidence="1" key="1">
    <citation type="submission" date="2020-12" db="EMBL/GenBank/DDBJ databases">
        <title>Enhanced detection system for hospital associated transmission using whole genome sequencing surveillance.</title>
        <authorList>
            <person name="Harrison L.H."/>
            <person name="Van Tyne D."/>
            <person name="Marsh J.W."/>
            <person name="Griffith M.P."/>
            <person name="Snyder D.J."/>
            <person name="Cooper V.S."/>
            <person name="Mustapha M."/>
        </authorList>
    </citation>
    <scope>NUCLEOTIDE SEQUENCE</scope>
    <source>
        <strain evidence="1">PSB00042</strain>
    </source>
</reference>
<dbReference type="AlphaFoldDB" id="A0A8I1ED15"/>
<evidence type="ECO:0000313" key="1">
    <source>
        <dbReference type="EMBL" id="MBI6883286.1"/>
    </source>
</evidence>
<dbReference type="Proteomes" id="UP000637061">
    <property type="component" value="Unassembled WGS sequence"/>
</dbReference>
<accession>A0A8I1ED15</accession>
<proteinExistence type="predicted"/>
<evidence type="ECO:0000313" key="2">
    <source>
        <dbReference type="Proteomes" id="UP000637061"/>
    </source>
</evidence>
<comment type="caution">
    <text evidence="1">The sequence shown here is derived from an EMBL/GenBank/DDBJ whole genome shotgun (WGS) entry which is preliminary data.</text>
</comment>
<gene>
    <name evidence="1" type="ORF">JEU22_05115</name>
</gene>